<dbReference type="NCBIfam" id="NF007976">
    <property type="entry name" value="PRK10700.1"/>
    <property type="match status" value="1"/>
</dbReference>
<dbReference type="InterPro" id="IPR050343">
    <property type="entry name" value="RsuA_PseudoU_synthase"/>
</dbReference>
<keyword evidence="2 6" id="KW-0694">RNA-binding</keyword>
<dbReference type="Gene3D" id="3.30.70.1560">
    <property type="entry name" value="Alpha-L RNA-binding motif"/>
    <property type="match status" value="1"/>
</dbReference>
<dbReference type="InterPro" id="IPR036986">
    <property type="entry name" value="S4_RNA-bd_sf"/>
</dbReference>
<dbReference type="InterPro" id="IPR042092">
    <property type="entry name" value="PsdUridine_s_RsuA/RluB/E/F_cat"/>
</dbReference>
<reference evidence="10 11" key="1">
    <citation type="submission" date="2019-05" db="EMBL/GenBank/DDBJ databases">
        <title>Microbulbifer harenosus sp. nov., an alginate-degrading bacterium isolated from coastal sand.</title>
        <authorList>
            <person name="Huang H."/>
            <person name="Mo K."/>
            <person name="Bao S."/>
        </authorList>
    </citation>
    <scope>NUCLEOTIDE SEQUENCE [LARGE SCALE GENOMIC DNA]</scope>
    <source>
        <strain evidence="10 11">HB161719</strain>
    </source>
</reference>
<name>A0ABY2UF90_9GAMM</name>
<evidence type="ECO:0000256" key="2">
    <source>
        <dbReference type="ARBA" id="ARBA00022884"/>
    </source>
</evidence>
<comment type="similarity">
    <text evidence="1 7">Belongs to the pseudouridine synthase RsuA family.</text>
</comment>
<evidence type="ECO:0000256" key="8">
    <source>
        <dbReference type="SAM" id="MobiDB-lite"/>
    </source>
</evidence>
<dbReference type="Pfam" id="PF00849">
    <property type="entry name" value="PseudoU_synth_2"/>
    <property type="match status" value="1"/>
</dbReference>
<keyword evidence="3 7" id="KW-0413">Isomerase</keyword>
<feature type="domain" description="RNA-binding S4" evidence="9">
    <location>
        <begin position="10"/>
        <end position="78"/>
    </location>
</feature>
<dbReference type="SUPFAM" id="SSF55120">
    <property type="entry name" value="Pseudouridine synthase"/>
    <property type="match status" value="1"/>
</dbReference>
<dbReference type="PROSITE" id="PS01149">
    <property type="entry name" value="PSI_RSU"/>
    <property type="match status" value="1"/>
</dbReference>
<dbReference type="PROSITE" id="PS50889">
    <property type="entry name" value="S4"/>
    <property type="match status" value="1"/>
</dbReference>
<dbReference type="Gene3D" id="3.10.290.10">
    <property type="entry name" value="RNA-binding S4 domain"/>
    <property type="match status" value="1"/>
</dbReference>
<evidence type="ECO:0000256" key="7">
    <source>
        <dbReference type="RuleBase" id="RU003887"/>
    </source>
</evidence>
<dbReference type="PANTHER" id="PTHR47683:SF3">
    <property type="entry name" value="RIBOSOMAL LARGE SUBUNIT PSEUDOURIDINE SYNTHASE B"/>
    <property type="match status" value="1"/>
</dbReference>
<sequence>MSEDAAPAGEKLQKVLARAGLGSRREMERAIEAGRVTVNGEVAGLGERVTDDDRVEFDGKRVAGGDENRLRVILYNKPIGEICSRHDPEGRPTVYDRLPRLGSGRWISVGRLDFNTSGLLLFTNSGELANKLMHPSSVIDREYLVRIQGQVDDEMKKRLVKGVQLEDGEARFTDIVESGGEGSNRWFYCVVMEGRNREVRRLWESQGVRVSRLKRVRYGSVFIPSHVRVGQWIEMEPKEIDDLCITAGLPKLGQRPLTQAEKENLQRQRRKLRKAPTSAPVRAPLKPTAGSSVPGKTATPAKGAAVKKSPGRSGPNKGGASGKSGGVRNTNGRSRPGPGSRK</sequence>
<keyword evidence="11" id="KW-1185">Reference proteome</keyword>
<dbReference type="InterPro" id="IPR020094">
    <property type="entry name" value="TruA/RsuA/RluB/E/F_N"/>
</dbReference>
<dbReference type="InterPro" id="IPR006145">
    <property type="entry name" value="PsdUridine_synth_RsuA/RluA"/>
</dbReference>
<proteinExistence type="inferred from homology"/>
<dbReference type="SUPFAM" id="SSF55174">
    <property type="entry name" value="Alpha-L RNA-binding motif"/>
    <property type="match status" value="1"/>
</dbReference>
<dbReference type="EMBL" id="VANI01000015">
    <property type="protein sequence ID" value="TLM76208.1"/>
    <property type="molecule type" value="Genomic_DNA"/>
</dbReference>
<comment type="function">
    <text evidence="5">Responsible for synthesis of pseudouridine from uracil-2605 in 23S ribosomal RNA.</text>
</comment>
<dbReference type="Pfam" id="PF01479">
    <property type="entry name" value="S4"/>
    <property type="match status" value="1"/>
</dbReference>
<dbReference type="InterPro" id="IPR018496">
    <property type="entry name" value="PsdUridine_synth_RsuA/RluB_CS"/>
</dbReference>
<evidence type="ECO:0000256" key="1">
    <source>
        <dbReference type="ARBA" id="ARBA00008348"/>
    </source>
</evidence>
<comment type="caution">
    <text evidence="10">The sequence shown here is derived from an EMBL/GenBank/DDBJ whole genome shotgun (WGS) entry which is preliminary data.</text>
</comment>
<protein>
    <recommendedName>
        <fullName evidence="7">Pseudouridine synthase</fullName>
        <ecNumber evidence="7">5.4.99.-</ecNumber>
    </recommendedName>
</protein>
<dbReference type="EC" id="5.4.99.-" evidence="7"/>
<dbReference type="InterPro" id="IPR002942">
    <property type="entry name" value="S4_RNA-bd"/>
</dbReference>
<dbReference type="NCBIfam" id="TIGR00093">
    <property type="entry name" value="pseudouridine synthase"/>
    <property type="match status" value="1"/>
</dbReference>
<dbReference type="Proteomes" id="UP000306791">
    <property type="component" value="Unassembled WGS sequence"/>
</dbReference>
<accession>A0ABY2UF90</accession>
<evidence type="ECO:0000313" key="10">
    <source>
        <dbReference type="EMBL" id="TLM76208.1"/>
    </source>
</evidence>
<dbReference type="PANTHER" id="PTHR47683">
    <property type="entry name" value="PSEUDOURIDINE SYNTHASE FAMILY PROTEIN-RELATED"/>
    <property type="match status" value="1"/>
</dbReference>
<dbReference type="SMART" id="SM00363">
    <property type="entry name" value="S4"/>
    <property type="match status" value="1"/>
</dbReference>
<dbReference type="CDD" id="cd02556">
    <property type="entry name" value="PseudoU_synth_RluB"/>
    <property type="match status" value="1"/>
</dbReference>
<evidence type="ECO:0000256" key="4">
    <source>
        <dbReference type="ARBA" id="ARBA00036944"/>
    </source>
</evidence>
<feature type="compositionally biased region" description="Gly residues" evidence="8">
    <location>
        <begin position="316"/>
        <end position="325"/>
    </location>
</feature>
<dbReference type="InterPro" id="IPR020103">
    <property type="entry name" value="PsdUridine_synth_cat_dom_sf"/>
</dbReference>
<dbReference type="Gene3D" id="3.30.70.580">
    <property type="entry name" value="Pseudouridine synthase I, catalytic domain, N-terminal subdomain"/>
    <property type="match status" value="1"/>
</dbReference>
<evidence type="ECO:0000259" key="9">
    <source>
        <dbReference type="SMART" id="SM00363"/>
    </source>
</evidence>
<organism evidence="10 11">
    <name type="scientific">Microbulbifer harenosus</name>
    <dbReference type="NCBI Taxonomy" id="2576840"/>
    <lineage>
        <taxon>Bacteria</taxon>
        <taxon>Pseudomonadati</taxon>
        <taxon>Pseudomonadota</taxon>
        <taxon>Gammaproteobacteria</taxon>
        <taxon>Cellvibrionales</taxon>
        <taxon>Microbulbiferaceae</taxon>
        <taxon>Microbulbifer</taxon>
    </lineage>
</organism>
<gene>
    <name evidence="10" type="ORF">FDY93_14730</name>
</gene>
<dbReference type="CDD" id="cd00165">
    <property type="entry name" value="S4"/>
    <property type="match status" value="1"/>
</dbReference>
<evidence type="ECO:0000256" key="3">
    <source>
        <dbReference type="ARBA" id="ARBA00023235"/>
    </source>
</evidence>
<dbReference type="InterPro" id="IPR000748">
    <property type="entry name" value="PsdUridine_synth_RsuA/RluB/E/F"/>
</dbReference>
<comment type="catalytic activity">
    <reaction evidence="4">
        <text>uridine(2605) in 23S rRNA = pseudouridine(2605) in 23S rRNA</text>
        <dbReference type="Rhea" id="RHEA:42520"/>
        <dbReference type="Rhea" id="RHEA-COMP:10095"/>
        <dbReference type="Rhea" id="RHEA-COMP:10096"/>
        <dbReference type="ChEBI" id="CHEBI:65314"/>
        <dbReference type="ChEBI" id="CHEBI:65315"/>
        <dbReference type="EC" id="5.4.99.22"/>
    </reaction>
</comment>
<evidence type="ECO:0000256" key="5">
    <source>
        <dbReference type="ARBA" id="ARBA00037383"/>
    </source>
</evidence>
<evidence type="ECO:0000256" key="6">
    <source>
        <dbReference type="PROSITE-ProRule" id="PRU00182"/>
    </source>
</evidence>
<evidence type="ECO:0000313" key="11">
    <source>
        <dbReference type="Proteomes" id="UP000306791"/>
    </source>
</evidence>
<feature type="region of interest" description="Disordered" evidence="8">
    <location>
        <begin position="255"/>
        <end position="342"/>
    </location>
</feature>